<evidence type="ECO:0000256" key="1">
    <source>
        <dbReference type="SAM" id="SignalP"/>
    </source>
</evidence>
<dbReference type="Proteomes" id="UP000006039">
    <property type="component" value="Unassembled WGS sequence"/>
</dbReference>
<reference evidence="2" key="2">
    <citation type="submission" date="2010-07" db="EMBL/GenBank/DDBJ databases">
        <authorList>
            <consortium name="The Broad Institute Genome Sequencing Platform"/>
            <consortium name="Broad Institute Genome Sequencing Center for Infectious Disease"/>
            <person name="Ma L.-J."/>
            <person name="Dead R."/>
            <person name="Young S."/>
            <person name="Zeng Q."/>
            <person name="Koehrsen M."/>
            <person name="Alvarado L."/>
            <person name="Berlin A."/>
            <person name="Chapman S.B."/>
            <person name="Chen Z."/>
            <person name="Freedman E."/>
            <person name="Gellesch M."/>
            <person name="Goldberg J."/>
            <person name="Griggs A."/>
            <person name="Gujja S."/>
            <person name="Heilman E.R."/>
            <person name="Heiman D."/>
            <person name="Hepburn T."/>
            <person name="Howarth C."/>
            <person name="Jen D."/>
            <person name="Larson L."/>
            <person name="Mehta T."/>
            <person name="Neiman D."/>
            <person name="Pearson M."/>
            <person name="Roberts A."/>
            <person name="Saif S."/>
            <person name="Shea T."/>
            <person name="Shenoy N."/>
            <person name="Sisk P."/>
            <person name="Stolte C."/>
            <person name="Sykes S."/>
            <person name="Walk T."/>
            <person name="White J."/>
            <person name="Yandava C."/>
            <person name="Haas B."/>
            <person name="Nusbaum C."/>
            <person name="Birren B."/>
        </authorList>
    </citation>
    <scope>NUCLEOTIDE SEQUENCE</scope>
    <source>
        <strain evidence="2">R3-111a-1</strain>
    </source>
</reference>
<evidence type="ECO:0000313" key="3">
    <source>
        <dbReference type="EnsemblFungi" id="EJT79628"/>
    </source>
</evidence>
<reference evidence="3" key="5">
    <citation type="submission" date="2018-04" db="UniProtKB">
        <authorList>
            <consortium name="EnsemblFungi"/>
        </authorList>
    </citation>
    <scope>IDENTIFICATION</scope>
    <source>
        <strain evidence="3">R3-111a-1</strain>
    </source>
</reference>
<dbReference type="AlphaFoldDB" id="J3NTW3"/>
<keyword evidence="4" id="KW-1185">Reference proteome</keyword>
<gene>
    <name evidence="3" type="primary">20345170</name>
    <name evidence="2" type="ORF">GGTG_04712</name>
</gene>
<name>J3NTW3_GAET3</name>
<evidence type="ECO:0000313" key="4">
    <source>
        <dbReference type="Proteomes" id="UP000006039"/>
    </source>
</evidence>
<feature type="chain" id="PRO_5015094471" description="Secreted protein" evidence="1">
    <location>
        <begin position="25"/>
        <end position="74"/>
    </location>
</feature>
<dbReference type="RefSeq" id="XP_009220773.1">
    <property type="nucleotide sequence ID" value="XM_009222509.1"/>
</dbReference>
<reference evidence="2" key="3">
    <citation type="submission" date="2010-09" db="EMBL/GenBank/DDBJ databases">
        <title>Annotation of Gaeumannomyces graminis var. tritici R3-111a-1.</title>
        <authorList>
            <consortium name="The Broad Institute Genome Sequencing Platform"/>
            <person name="Ma L.-J."/>
            <person name="Dead R."/>
            <person name="Young S.K."/>
            <person name="Zeng Q."/>
            <person name="Gargeya S."/>
            <person name="Fitzgerald M."/>
            <person name="Haas B."/>
            <person name="Abouelleil A."/>
            <person name="Alvarado L."/>
            <person name="Arachchi H.M."/>
            <person name="Berlin A."/>
            <person name="Brown A."/>
            <person name="Chapman S.B."/>
            <person name="Chen Z."/>
            <person name="Dunbar C."/>
            <person name="Freedman E."/>
            <person name="Gearin G."/>
            <person name="Gellesch M."/>
            <person name="Goldberg J."/>
            <person name="Griggs A."/>
            <person name="Gujja S."/>
            <person name="Heiman D."/>
            <person name="Howarth C."/>
            <person name="Larson L."/>
            <person name="Lui A."/>
            <person name="MacDonald P.J.P."/>
            <person name="Mehta T."/>
            <person name="Montmayeur A."/>
            <person name="Murphy C."/>
            <person name="Neiman D."/>
            <person name="Pearson M."/>
            <person name="Priest M."/>
            <person name="Roberts A."/>
            <person name="Saif S."/>
            <person name="Shea T."/>
            <person name="Shenoy N."/>
            <person name="Sisk P."/>
            <person name="Stolte C."/>
            <person name="Sykes S."/>
            <person name="Yandava C."/>
            <person name="Wortman J."/>
            <person name="Nusbaum C."/>
            <person name="Birren B."/>
        </authorList>
    </citation>
    <scope>NUCLEOTIDE SEQUENCE</scope>
    <source>
        <strain evidence="2">R3-111a-1</strain>
    </source>
</reference>
<sequence length="74" mass="8086">MQSWGARPKMLVVVWVTCVPFARCIDASSISKMLGIVLLDVFQECTDRCDGLGIRHFGTCFGKGVAHQGATKLQ</sequence>
<dbReference type="HOGENOM" id="CLU_2687957_0_0_1"/>
<dbReference type="EnsemblFungi" id="EJT79628">
    <property type="protein sequence ID" value="EJT79628"/>
    <property type="gene ID" value="GGTG_04712"/>
</dbReference>
<accession>J3NTW3</accession>
<evidence type="ECO:0000313" key="2">
    <source>
        <dbReference type="EMBL" id="EJT79628.1"/>
    </source>
</evidence>
<feature type="signal peptide" evidence="1">
    <location>
        <begin position="1"/>
        <end position="24"/>
    </location>
</feature>
<dbReference type="VEuPathDB" id="FungiDB:GGTG_04712"/>
<dbReference type="EMBL" id="GL385396">
    <property type="protein sequence ID" value="EJT79628.1"/>
    <property type="molecule type" value="Genomic_DNA"/>
</dbReference>
<reference evidence="4" key="1">
    <citation type="submission" date="2010-07" db="EMBL/GenBank/DDBJ databases">
        <title>The genome sequence of Gaeumannomyces graminis var. tritici strain R3-111a-1.</title>
        <authorList>
            <consortium name="The Broad Institute Genome Sequencing Platform"/>
            <person name="Ma L.-J."/>
            <person name="Dead R."/>
            <person name="Young S."/>
            <person name="Zeng Q."/>
            <person name="Koehrsen M."/>
            <person name="Alvarado L."/>
            <person name="Berlin A."/>
            <person name="Chapman S.B."/>
            <person name="Chen Z."/>
            <person name="Freedman E."/>
            <person name="Gellesch M."/>
            <person name="Goldberg J."/>
            <person name="Griggs A."/>
            <person name="Gujja S."/>
            <person name="Heilman E.R."/>
            <person name="Heiman D."/>
            <person name="Hepburn T."/>
            <person name="Howarth C."/>
            <person name="Jen D."/>
            <person name="Larson L."/>
            <person name="Mehta T."/>
            <person name="Neiman D."/>
            <person name="Pearson M."/>
            <person name="Roberts A."/>
            <person name="Saif S."/>
            <person name="Shea T."/>
            <person name="Shenoy N."/>
            <person name="Sisk P."/>
            <person name="Stolte C."/>
            <person name="Sykes S."/>
            <person name="Walk T."/>
            <person name="White J."/>
            <person name="Yandava C."/>
            <person name="Haas B."/>
            <person name="Nusbaum C."/>
            <person name="Birren B."/>
        </authorList>
    </citation>
    <scope>NUCLEOTIDE SEQUENCE [LARGE SCALE GENOMIC DNA]</scope>
    <source>
        <strain evidence="4">R3-111a-1</strain>
    </source>
</reference>
<keyword evidence="1" id="KW-0732">Signal</keyword>
<protein>
    <recommendedName>
        <fullName evidence="5">Secreted protein</fullName>
    </recommendedName>
</protein>
<evidence type="ECO:0008006" key="5">
    <source>
        <dbReference type="Google" id="ProtNLM"/>
    </source>
</evidence>
<dbReference type="GeneID" id="20345170"/>
<reference evidence="3" key="4">
    <citation type="journal article" date="2015" name="G3 (Bethesda)">
        <title>Genome sequences of three phytopathogenic species of the Magnaporthaceae family of fungi.</title>
        <authorList>
            <person name="Okagaki L.H."/>
            <person name="Nunes C.C."/>
            <person name="Sailsbery J."/>
            <person name="Clay B."/>
            <person name="Brown D."/>
            <person name="John T."/>
            <person name="Oh Y."/>
            <person name="Young N."/>
            <person name="Fitzgerald M."/>
            <person name="Haas B.J."/>
            <person name="Zeng Q."/>
            <person name="Young S."/>
            <person name="Adiconis X."/>
            <person name="Fan L."/>
            <person name="Levin J.Z."/>
            <person name="Mitchell T.K."/>
            <person name="Okubara P.A."/>
            <person name="Farman M.L."/>
            <person name="Kohn L.M."/>
            <person name="Birren B."/>
            <person name="Ma L.-J."/>
            <person name="Dean R.A."/>
        </authorList>
    </citation>
    <scope>NUCLEOTIDE SEQUENCE</scope>
    <source>
        <strain evidence="3">R3-111a-1</strain>
    </source>
</reference>
<organism evidence="2">
    <name type="scientific">Gaeumannomyces tritici (strain R3-111a-1)</name>
    <name type="common">Wheat and barley take-all root rot fungus</name>
    <name type="synonym">Gaeumannomyces graminis var. tritici</name>
    <dbReference type="NCBI Taxonomy" id="644352"/>
    <lineage>
        <taxon>Eukaryota</taxon>
        <taxon>Fungi</taxon>
        <taxon>Dikarya</taxon>
        <taxon>Ascomycota</taxon>
        <taxon>Pezizomycotina</taxon>
        <taxon>Sordariomycetes</taxon>
        <taxon>Sordariomycetidae</taxon>
        <taxon>Magnaporthales</taxon>
        <taxon>Magnaporthaceae</taxon>
        <taxon>Gaeumannomyces</taxon>
    </lineage>
</organism>
<proteinExistence type="predicted"/>